<organism evidence="2 3">
    <name type="scientific">Nonomuraea rosea</name>
    <dbReference type="NCBI Taxonomy" id="638574"/>
    <lineage>
        <taxon>Bacteria</taxon>
        <taxon>Bacillati</taxon>
        <taxon>Actinomycetota</taxon>
        <taxon>Actinomycetes</taxon>
        <taxon>Streptosporangiales</taxon>
        <taxon>Streptosporangiaceae</taxon>
        <taxon>Nonomuraea</taxon>
    </lineage>
</organism>
<evidence type="ECO:0000313" key="2">
    <source>
        <dbReference type="EMBL" id="GAA3570923.1"/>
    </source>
</evidence>
<protein>
    <submittedName>
        <fullName evidence="2">Uncharacterized protein</fullName>
    </submittedName>
</protein>
<evidence type="ECO:0000256" key="1">
    <source>
        <dbReference type="SAM" id="MobiDB-lite"/>
    </source>
</evidence>
<proteinExistence type="predicted"/>
<evidence type="ECO:0000313" key="3">
    <source>
        <dbReference type="Proteomes" id="UP001500630"/>
    </source>
</evidence>
<sequence>MGHAGTRATIINQHSIQERQREPSPVQESTASWCNENFTHHAVITALQVYSLNLVARLAHPRAS</sequence>
<reference evidence="3" key="1">
    <citation type="journal article" date="2019" name="Int. J. Syst. Evol. Microbiol.">
        <title>The Global Catalogue of Microorganisms (GCM) 10K type strain sequencing project: providing services to taxonomists for standard genome sequencing and annotation.</title>
        <authorList>
            <consortium name="The Broad Institute Genomics Platform"/>
            <consortium name="The Broad Institute Genome Sequencing Center for Infectious Disease"/>
            <person name="Wu L."/>
            <person name="Ma J."/>
        </authorList>
    </citation>
    <scope>NUCLEOTIDE SEQUENCE [LARGE SCALE GENOMIC DNA]</scope>
    <source>
        <strain evidence="3">JCM 17326</strain>
    </source>
</reference>
<dbReference type="Proteomes" id="UP001500630">
    <property type="component" value="Unassembled WGS sequence"/>
</dbReference>
<keyword evidence="3" id="KW-1185">Reference proteome</keyword>
<accession>A0ABP6XQA5</accession>
<feature type="region of interest" description="Disordered" evidence="1">
    <location>
        <begin position="1"/>
        <end position="30"/>
    </location>
</feature>
<comment type="caution">
    <text evidence="2">The sequence shown here is derived from an EMBL/GenBank/DDBJ whole genome shotgun (WGS) entry which is preliminary data.</text>
</comment>
<gene>
    <name evidence="2" type="ORF">GCM10022419_059760</name>
</gene>
<name>A0ABP6XQA5_9ACTN</name>
<dbReference type="EMBL" id="BAABDQ010000013">
    <property type="protein sequence ID" value="GAA3570923.1"/>
    <property type="molecule type" value="Genomic_DNA"/>
</dbReference>